<dbReference type="AlphaFoldDB" id="A0A0A8XUL9"/>
<evidence type="ECO:0000256" key="1">
    <source>
        <dbReference type="SAM" id="Phobius"/>
    </source>
</evidence>
<name>A0A0A8XUL9_ARUDO</name>
<sequence>MQHLCFASTTATRHNQLAVDSEHPGLQNLLVCIFLPRHNEFPCICRPISGQEEGSQLLVIYIIAALLDIVLVMYCILCSPPVAREILS</sequence>
<reference evidence="2" key="1">
    <citation type="submission" date="2014-09" db="EMBL/GenBank/DDBJ databases">
        <authorList>
            <person name="Magalhaes I.L.F."/>
            <person name="Oliveira U."/>
            <person name="Santos F.R."/>
            <person name="Vidigal T.H.D.A."/>
            <person name="Brescovit A.D."/>
            <person name="Santos A.J."/>
        </authorList>
    </citation>
    <scope>NUCLEOTIDE SEQUENCE</scope>
    <source>
        <tissue evidence="2">Shoot tissue taken approximately 20 cm above the soil surface</tissue>
    </source>
</reference>
<accession>A0A0A8XUL9</accession>
<keyword evidence="1" id="KW-0812">Transmembrane</keyword>
<evidence type="ECO:0000313" key="2">
    <source>
        <dbReference type="EMBL" id="JAD16375.1"/>
    </source>
</evidence>
<protein>
    <submittedName>
        <fullName evidence="2">Uncharacterized protein</fullName>
    </submittedName>
</protein>
<proteinExistence type="predicted"/>
<organism evidence="2">
    <name type="scientific">Arundo donax</name>
    <name type="common">Giant reed</name>
    <name type="synonym">Donax arundinaceus</name>
    <dbReference type="NCBI Taxonomy" id="35708"/>
    <lineage>
        <taxon>Eukaryota</taxon>
        <taxon>Viridiplantae</taxon>
        <taxon>Streptophyta</taxon>
        <taxon>Embryophyta</taxon>
        <taxon>Tracheophyta</taxon>
        <taxon>Spermatophyta</taxon>
        <taxon>Magnoliopsida</taxon>
        <taxon>Liliopsida</taxon>
        <taxon>Poales</taxon>
        <taxon>Poaceae</taxon>
        <taxon>PACMAD clade</taxon>
        <taxon>Arundinoideae</taxon>
        <taxon>Arundineae</taxon>
        <taxon>Arundo</taxon>
    </lineage>
</organism>
<dbReference type="EMBL" id="GBRH01281520">
    <property type="protein sequence ID" value="JAD16375.1"/>
    <property type="molecule type" value="Transcribed_RNA"/>
</dbReference>
<reference evidence="2" key="2">
    <citation type="journal article" date="2015" name="Data Brief">
        <title>Shoot transcriptome of the giant reed, Arundo donax.</title>
        <authorList>
            <person name="Barrero R.A."/>
            <person name="Guerrero F.D."/>
            <person name="Moolhuijzen P."/>
            <person name="Goolsby J.A."/>
            <person name="Tidwell J."/>
            <person name="Bellgard S.E."/>
            <person name="Bellgard M.I."/>
        </authorList>
    </citation>
    <scope>NUCLEOTIDE SEQUENCE</scope>
    <source>
        <tissue evidence="2">Shoot tissue taken approximately 20 cm above the soil surface</tissue>
    </source>
</reference>
<feature type="transmembrane region" description="Helical" evidence="1">
    <location>
        <begin position="58"/>
        <end position="77"/>
    </location>
</feature>
<keyword evidence="1" id="KW-1133">Transmembrane helix</keyword>
<keyword evidence="1" id="KW-0472">Membrane</keyword>